<keyword evidence="6" id="KW-1185">Reference proteome</keyword>
<name>A0A1S1JFJ8_9FLAO</name>
<dbReference type="EMBL" id="MIKE01000009">
    <property type="protein sequence ID" value="OHT47023.1"/>
    <property type="molecule type" value="Genomic_DNA"/>
</dbReference>
<dbReference type="Proteomes" id="UP000180252">
    <property type="component" value="Unassembled WGS sequence"/>
</dbReference>
<dbReference type="EMBL" id="MUHG01000037">
    <property type="protein sequence ID" value="OXB14492.1"/>
    <property type="molecule type" value="Genomic_DNA"/>
</dbReference>
<protein>
    <recommendedName>
        <fullName evidence="7">BZIP transcription factor</fullName>
    </recommendedName>
</protein>
<comment type="caution">
    <text evidence="3">The sequence shown here is derived from an EMBL/GenBank/DDBJ whole genome shotgun (WGS) entry which is preliminary data.</text>
</comment>
<evidence type="ECO:0000313" key="4">
    <source>
        <dbReference type="EMBL" id="OXB14492.1"/>
    </source>
</evidence>
<feature type="chain" id="PRO_5010383007" description="BZIP transcription factor" evidence="2">
    <location>
        <begin position="19"/>
        <end position="344"/>
    </location>
</feature>
<organism evidence="3 5">
    <name type="scientific">Flavobacterium tructae</name>
    <dbReference type="NCBI Taxonomy" id="1114873"/>
    <lineage>
        <taxon>Bacteria</taxon>
        <taxon>Pseudomonadati</taxon>
        <taxon>Bacteroidota</taxon>
        <taxon>Flavobacteriia</taxon>
        <taxon>Flavobacteriales</taxon>
        <taxon>Flavobacteriaceae</taxon>
        <taxon>Flavobacterium</taxon>
    </lineage>
</organism>
<proteinExistence type="predicted"/>
<dbReference type="STRING" id="1278819.BHE19_22050"/>
<feature type="signal peptide" evidence="2">
    <location>
        <begin position="1"/>
        <end position="18"/>
    </location>
</feature>
<reference evidence="3" key="2">
    <citation type="submission" date="2016-09" db="EMBL/GenBank/DDBJ databases">
        <authorList>
            <person name="Capua I."/>
            <person name="De Benedictis P."/>
            <person name="Joannis T."/>
            <person name="Lombin L.H."/>
            <person name="Cattoli G."/>
        </authorList>
    </citation>
    <scope>NUCLEOTIDE SEQUENCE [LARGE SCALE GENOMIC DNA]</scope>
    <source>
        <strain evidence="3">MSU</strain>
    </source>
</reference>
<evidence type="ECO:0008006" key="7">
    <source>
        <dbReference type="Google" id="ProtNLM"/>
    </source>
</evidence>
<evidence type="ECO:0000313" key="3">
    <source>
        <dbReference type="EMBL" id="OHT47023.1"/>
    </source>
</evidence>
<dbReference type="OrthoDB" id="1318705at2"/>
<reference evidence="5" key="1">
    <citation type="submission" date="2016-09" db="EMBL/GenBank/DDBJ databases">
        <authorList>
            <person name="Chen S."/>
            <person name="Walker E."/>
        </authorList>
    </citation>
    <scope>NUCLEOTIDE SEQUENCE [LARGE SCALE GENOMIC DNA]</scope>
    <source>
        <strain evidence="5">MSU</strain>
    </source>
</reference>
<keyword evidence="2" id="KW-0732">Signal</keyword>
<gene>
    <name evidence="4" type="ORF">B0A71_21575</name>
    <name evidence="3" type="ORF">BHE19_22050</name>
</gene>
<reference evidence="4 6" key="3">
    <citation type="submission" date="2016-11" db="EMBL/GenBank/DDBJ databases">
        <title>Whole genomes of Flavobacteriaceae.</title>
        <authorList>
            <person name="Stine C."/>
            <person name="Li C."/>
            <person name="Tadesse D."/>
        </authorList>
    </citation>
    <scope>NUCLEOTIDE SEQUENCE [LARGE SCALE GENOMIC DNA]</scope>
    <source>
        <strain evidence="4 6">ATCC BAA-2541</strain>
    </source>
</reference>
<dbReference type="RefSeq" id="WP_070905768.1">
    <property type="nucleotide sequence ID" value="NZ_MIKE01000009.1"/>
</dbReference>
<evidence type="ECO:0000313" key="6">
    <source>
        <dbReference type="Proteomes" id="UP000198319"/>
    </source>
</evidence>
<sequence length="344" mass="37724">MKKTLVFIVAFAAQISFAQSIFPTDGKNVGIGTINPTDLLHLNSVSPVLKMTYQEGGFAAIRGLNSTWIFGFNGDPGFENISFGTQDGSGSRTLTFAAGGSARMQILNNGNVGIGTLNPQQKFVVSNNGTEGFELYLDHLNSIVGLQSYNRALSSYSKMQLDASQFSFMNGNVGIGTLNPRQKFVVSNNGAEGFELYLDQLNSIVGLQSYNRALNSYSKMQLDASQFSFMYGNVGIGTANPNAKLTVAGNISSREVKVTVDAGADFVFEGDYNLKSLDSVEKYIKENKHLPEIASAQEMEKEGINLSEMNIKLLQKIEELTLYMIEMKKENAEMKKRLEKIENK</sequence>
<dbReference type="Proteomes" id="UP000198319">
    <property type="component" value="Unassembled WGS sequence"/>
</dbReference>
<evidence type="ECO:0000313" key="5">
    <source>
        <dbReference type="Proteomes" id="UP000180252"/>
    </source>
</evidence>
<accession>A0A1S1JFJ8</accession>
<feature type="coiled-coil region" evidence="1">
    <location>
        <begin position="317"/>
        <end position="344"/>
    </location>
</feature>
<dbReference type="AlphaFoldDB" id="A0A1S1JFJ8"/>
<keyword evidence="1" id="KW-0175">Coiled coil</keyword>
<evidence type="ECO:0000256" key="2">
    <source>
        <dbReference type="SAM" id="SignalP"/>
    </source>
</evidence>
<evidence type="ECO:0000256" key="1">
    <source>
        <dbReference type="SAM" id="Coils"/>
    </source>
</evidence>